<feature type="domain" description="Pili assembly chaperone N-terminal" evidence="2">
    <location>
        <begin position="36"/>
        <end position="139"/>
    </location>
</feature>
<reference evidence="3 4" key="1">
    <citation type="submission" date="2016-11" db="EMBL/GenBank/DDBJ databases">
        <title>Draft Genome Sequences of Nine Cyanobacterial Strains from Diverse Habitats.</title>
        <authorList>
            <person name="Zhu T."/>
            <person name="Hou S."/>
            <person name="Lu X."/>
            <person name="Hess W.R."/>
        </authorList>
    </citation>
    <scope>NUCLEOTIDE SEQUENCE [LARGE SCALE GENOMIC DNA]</scope>
    <source>
        <strain evidence="3 4">NIES-592</strain>
    </source>
</reference>
<dbReference type="SUPFAM" id="SSF49354">
    <property type="entry name" value="PapD-like"/>
    <property type="match status" value="1"/>
</dbReference>
<protein>
    <submittedName>
        <fullName evidence="3">P pilus assembly protein, chaperone PapD</fullName>
    </submittedName>
</protein>
<dbReference type="Pfam" id="PF00345">
    <property type="entry name" value="PapD_N"/>
    <property type="match status" value="1"/>
</dbReference>
<dbReference type="GO" id="GO:0071555">
    <property type="term" value="P:cell wall organization"/>
    <property type="evidence" value="ECO:0007669"/>
    <property type="project" value="InterPro"/>
</dbReference>
<evidence type="ECO:0000313" key="3">
    <source>
        <dbReference type="EMBL" id="OKH16488.1"/>
    </source>
</evidence>
<dbReference type="InterPro" id="IPR008962">
    <property type="entry name" value="PapD-like_sf"/>
</dbReference>
<dbReference type="InterPro" id="IPR013783">
    <property type="entry name" value="Ig-like_fold"/>
</dbReference>
<dbReference type="EMBL" id="MRCA01000001">
    <property type="protein sequence ID" value="OKH16488.1"/>
    <property type="molecule type" value="Genomic_DNA"/>
</dbReference>
<evidence type="ECO:0000259" key="2">
    <source>
        <dbReference type="Pfam" id="PF00345"/>
    </source>
</evidence>
<sequence length="306" mass="33434">MFAKATKIALTLIGTFALGIPSAIAAINIGVNPPRMELEIGGKTRTQTIRVINVSSQPVELKAYVRSWRMSENNRLEEIPSGEESLARWIVFTPSQFTIPPRSSQTIRFNVRPRTKPKSGEHRAIMYLEELPSAAEKASGIKTVARLGVVIYGYVGDIKRVGVLNSITVDTKTQTQPTAVFDVSSQGNGYVRLTGQYSIWPAAKYPGPKTTKPIDGLGRPGKKIPENILDAGMLPNSPVLPAERRRLLLPITKKLPPGNYILDLNGELNGIKIDQGIPFTVSAPTTQKSQTQPNTSRDLKNPLGSR</sequence>
<dbReference type="RefSeq" id="WP_073554798.1">
    <property type="nucleotide sequence ID" value="NZ_MRCA01000001.1"/>
</dbReference>
<comment type="caution">
    <text evidence="3">The sequence shown here is derived from an EMBL/GenBank/DDBJ whole genome shotgun (WGS) entry which is preliminary data.</text>
</comment>
<dbReference type="Proteomes" id="UP000186391">
    <property type="component" value="Unassembled WGS sequence"/>
</dbReference>
<name>A0A1U7H5A9_9CYAN</name>
<evidence type="ECO:0000256" key="1">
    <source>
        <dbReference type="SAM" id="MobiDB-lite"/>
    </source>
</evidence>
<feature type="compositionally biased region" description="Polar residues" evidence="1">
    <location>
        <begin position="282"/>
        <end position="296"/>
    </location>
</feature>
<accession>A0A1U7H5A9</accession>
<organism evidence="3 4">
    <name type="scientific">Fischerella major NIES-592</name>
    <dbReference type="NCBI Taxonomy" id="210994"/>
    <lineage>
        <taxon>Bacteria</taxon>
        <taxon>Bacillati</taxon>
        <taxon>Cyanobacteriota</taxon>
        <taxon>Cyanophyceae</taxon>
        <taxon>Nostocales</taxon>
        <taxon>Hapalosiphonaceae</taxon>
        <taxon>Fischerella</taxon>
    </lineage>
</organism>
<feature type="region of interest" description="Disordered" evidence="1">
    <location>
        <begin position="282"/>
        <end position="306"/>
    </location>
</feature>
<proteinExistence type="predicted"/>
<keyword evidence="4" id="KW-1185">Reference proteome</keyword>
<dbReference type="Gene3D" id="2.60.40.10">
    <property type="entry name" value="Immunoglobulins"/>
    <property type="match status" value="1"/>
</dbReference>
<dbReference type="OrthoDB" id="509944at2"/>
<dbReference type="InterPro" id="IPR016147">
    <property type="entry name" value="Pili_assmbl_chaperone_N"/>
</dbReference>
<evidence type="ECO:0000313" key="4">
    <source>
        <dbReference type="Proteomes" id="UP000186391"/>
    </source>
</evidence>
<gene>
    <name evidence="3" type="ORF">NIES592_02300</name>
</gene>
<dbReference type="AlphaFoldDB" id="A0A1U7H5A9"/>
<dbReference type="GO" id="GO:0030288">
    <property type="term" value="C:outer membrane-bounded periplasmic space"/>
    <property type="evidence" value="ECO:0007669"/>
    <property type="project" value="InterPro"/>
</dbReference>